<dbReference type="InterPro" id="IPR022263">
    <property type="entry name" value="KxYKxGKxW"/>
</dbReference>
<dbReference type="NCBIfam" id="TIGR03715">
    <property type="entry name" value="KxYKxGKxW"/>
    <property type="match status" value="1"/>
</dbReference>
<dbReference type="SUPFAM" id="SSF49373">
    <property type="entry name" value="Invasin/intimin cell-adhesion fragments"/>
    <property type="match status" value="1"/>
</dbReference>
<feature type="compositionally biased region" description="Polar residues" evidence="3">
    <location>
        <begin position="1997"/>
        <end position="2009"/>
    </location>
</feature>
<evidence type="ECO:0000256" key="2">
    <source>
        <dbReference type="SAM" id="Coils"/>
    </source>
</evidence>
<keyword evidence="4" id="KW-0812">Transmembrane</keyword>
<feature type="compositionally biased region" description="Polar residues" evidence="3">
    <location>
        <begin position="2433"/>
        <end position="2472"/>
    </location>
</feature>
<feature type="compositionally biased region" description="Polar residues" evidence="3">
    <location>
        <begin position="98"/>
        <end position="118"/>
    </location>
</feature>
<name>A0ABW1S1Q1_9LACO</name>
<dbReference type="Pfam" id="PF19258">
    <property type="entry name" value="KxYKxGKxW_sig"/>
    <property type="match status" value="1"/>
</dbReference>
<feature type="compositionally biased region" description="Low complexity" evidence="3">
    <location>
        <begin position="2236"/>
        <end position="2266"/>
    </location>
</feature>
<feature type="compositionally biased region" description="Gly residues" evidence="3">
    <location>
        <begin position="2095"/>
        <end position="2105"/>
    </location>
</feature>
<evidence type="ECO:0000256" key="4">
    <source>
        <dbReference type="SAM" id="Phobius"/>
    </source>
</evidence>
<feature type="compositionally biased region" description="Polar residues" evidence="3">
    <location>
        <begin position="1954"/>
        <end position="1970"/>
    </location>
</feature>
<dbReference type="Proteomes" id="UP001596282">
    <property type="component" value="Unassembled WGS sequence"/>
</dbReference>
<evidence type="ECO:0000256" key="1">
    <source>
        <dbReference type="ARBA" id="ARBA00022729"/>
    </source>
</evidence>
<keyword evidence="1" id="KW-0732">Signal</keyword>
<dbReference type="SMART" id="SM00635">
    <property type="entry name" value="BID_2"/>
    <property type="match status" value="1"/>
</dbReference>
<protein>
    <submittedName>
        <fullName evidence="6">KxYKxGKxW signal peptide domain-containing protein</fullName>
    </submittedName>
</protein>
<feature type="compositionally biased region" description="Low complexity" evidence="3">
    <location>
        <begin position="1602"/>
        <end position="1621"/>
    </location>
</feature>
<feature type="region of interest" description="Disordered" evidence="3">
    <location>
        <begin position="80"/>
        <end position="161"/>
    </location>
</feature>
<evidence type="ECO:0000256" key="3">
    <source>
        <dbReference type="SAM" id="MobiDB-lite"/>
    </source>
</evidence>
<keyword evidence="2" id="KW-0175">Coiled coil</keyword>
<feature type="compositionally biased region" description="Low complexity" evidence="3">
    <location>
        <begin position="1681"/>
        <end position="1695"/>
    </location>
</feature>
<dbReference type="InterPro" id="IPR008964">
    <property type="entry name" value="Invasin/intimin_cell_adhesion"/>
</dbReference>
<feature type="compositionally biased region" description="Low complexity" evidence="3">
    <location>
        <begin position="2176"/>
        <end position="2225"/>
    </location>
</feature>
<keyword evidence="7" id="KW-1185">Reference proteome</keyword>
<feature type="compositionally biased region" description="Low complexity" evidence="3">
    <location>
        <begin position="1971"/>
        <end position="1989"/>
    </location>
</feature>
<feature type="compositionally biased region" description="Polar residues" evidence="3">
    <location>
        <begin position="2226"/>
        <end position="2235"/>
    </location>
</feature>
<feature type="domain" description="BIG2" evidence="5">
    <location>
        <begin position="1200"/>
        <end position="1274"/>
    </location>
</feature>
<feature type="compositionally biased region" description="Low complexity" evidence="3">
    <location>
        <begin position="2019"/>
        <end position="2030"/>
    </location>
</feature>
<feature type="compositionally biased region" description="Low complexity" evidence="3">
    <location>
        <begin position="1794"/>
        <end position="1812"/>
    </location>
</feature>
<feature type="region of interest" description="Disordered" evidence="3">
    <location>
        <begin position="1501"/>
        <end position="2472"/>
    </location>
</feature>
<gene>
    <name evidence="6" type="ORF">ACFP5Y_10525</name>
</gene>
<proteinExistence type="predicted"/>
<feature type="transmembrane region" description="Helical" evidence="4">
    <location>
        <begin position="2622"/>
        <end position="2639"/>
    </location>
</feature>
<feature type="compositionally biased region" description="Low complexity" evidence="3">
    <location>
        <begin position="2046"/>
        <end position="2059"/>
    </location>
</feature>
<feature type="compositionally biased region" description="Low complexity" evidence="3">
    <location>
        <begin position="2327"/>
        <end position="2341"/>
    </location>
</feature>
<feature type="compositionally biased region" description="Low complexity" evidence="3">
    <location>
        <begin position="1936"/>
        <end position="1953"/>
    </location>
</feature>
<feature type="compositionally biased region" description="Low complexity" evidence="3">
    <location>
        <begin position="1656"/>
        <end position="1671"/>
    </location>
</feature>
<organism evidence="6 7">
    <name type="scientific">Lactiplantibacillus daowaiensis</name>
    <dbReference type="NCBI Taxonomy" id="2559918"/>
    <lineage>
        <taxon>Bacteria</taxon>
        <taxon>Bacillati</taxon>
        <taxon>Bacillota</taxon>
        <taxon>Bacilli</taxon>
        <taxon>Lactobacillales</taxon>
        <taxon>Lactobacillaceae</taxon>
        <taxon>Lactiplantibacillus</taxon>
    </lineage>
</organism>
<feature type="compositionally biased region" description="Polar residues" evidence="3">
    <location>
        <begin position="1735"/>
        <end position="1744"/>
    </location>
</feature>
<feature type="compositionally biased region" description="Low complexity" evidence="3">
    <location>
        <begin position="2421"/>
        <end position="2432"/>
    </location>
</feature>
<feature type="coiled-coil region" evidence="2">
    <location>
        <begin position="1430"/>
        <end position="1457"/>
    </location>
</feature>
<evidence type="ECO:0000313" key="7">
    <source>
        <dbReference type="Proteomes" id="UP001596282"/>
    </source>
</evidence>
<feature type="compositionally biased region" description="Low complexity" evidence="3">
    <location>
        <begin position="2290"/>
        <end position="2317"/>
    </location>
</feature>
<feature type="compositionally biased region" description="Gly residues" evidence="3">
    <location>
        <begin position="1542"/>
        <end position="1557"/>
    </location>
</feature>
<feature type="compositionally biased region" description="Low complexity" evidence="3">
    <location>
        <begin position="1852"/>
        <end position="1872"/>
    </location>
</feature>
<feature type="coiled-coil region" evidence="2">
    <location>
        <begin position="417"/>
        <end position="444"/>
    </location>
</feature>
<feature type="compositionally biased region" description="Polar residues" evidence="3">
    <location>
        <begin position="1923"/>
        <end position="1934"/>
    </location>
</feature>
<feature type="compositionally biased region" description="Low complexity" evidence="3">
    <location>
        <begin position="1752"/>
        <end position="1787"/>
    </location>
</feature>
<comment type="caution">
    <text evidence="6">The sequence shown here is derived from an EMBL/GenBank/DDBJ whole genome shotgun (WGS) entry which is preliminary data.</text>
</comment>
<evidence type="ECO:0000259" key="5">
    <source>
        <dbReference type="SMART" id="SM00635"/>
    </source>
</evidence>
<dbReference type="RefSeq" id="WP_137628595.1">
    <property type="nucleotide sequence ID" value="NZ_BJDJ01000010.1"/>
</dbReference>
<dbReference type="InterPro" id="IPR003343">
    <property type="entry name" value="Big_2"/>
</dbReference>
<feature type="compositionally biased region" description="Polar residues" evidence="3">
    <location>
        <begin position="2380"/>
        <end position="2393"/>
    </location>
</feature>
<evidence type="ECO:0000313" key="6">
    <source>
        <dbReference type="EMBL" id="MFC6181657.1"/>
    </source>
</evidence>
<feature type="compositionally biased region" description="Low complexity" evidence="3">
    <location>
        <begin position="1573"/>
        <end position="1585"/>
    </location>
</feature>
<feature type="compositionally biased region" description="Low complexity" evidence="3">
    <location>
        <begin position="1882"/>
        <end position="1896"/>
    </location>
</feature>
<feature type="compositionally biased region" description="Low complexity" evidence="3">
    <location>
        <begin position="83"/>
        <end position="97"/>
    </location>
</feature>
<feature type="compositionally biased region" description="Low complexity" evidence="3">
    <location>
        <begin position="1714"/>
        <end position="1732"/>
    </location>
</feature>
<keyword evidence="4" id="KW-0472">Membrane</keyword>
<dbReference type="EMBL" id="JBHSSC010000040">
    <property type="protein sequence ID" value="MFC6181657.1"/>
    <property type="molecule type" value="Genomic_DNA"/>
</dbReference>
<keyword evidence="4" id="KW-1133">Transmembrane helix</keyword>
<feature type="compositionally biased region" description="Polar residues" evidence="3">
    <location>
        <begin position="1629"/>
        <end position="1642"/>
    </location>
</feature>
<feature type="compositionally biased region" description="Low complexity" evidence="3">
    <location>
        <begin position="2084"/>
        <end position="2094"/>
    </location>
</feature>
<feature type="compositionally biased region" description="Polar residues" evidence="3">
    <location>
        <begin position="2359"/>
        <end position="2371"/>
    </location>
</feature>
<accession>A0ABW1S1Q1</accession>
<feature type="compositionally biased region" description="Gly residues" evidence="3">
    <location>
        <begin position="1841"/>
        <end position="1851"/>
    </location>
</feature>
<reference evidence="7" key="1">
    <citation type="journal article" date="2019" name="Int. J. Syst. Evol. Microbiol.">
        <title>The Global Catalogue of Microorganisms (GCM) 10K type strain sequencing project: providing services to taxonomists for standard genome sequencing and annotation.</title>
        <authorList>
            <consortium name="The Broad Institute Genomics Platform"/>
            <consortium name="The Broad Institute Genome Sequencing Center for Infectious Disease"/>
            <person name="Wu L."/>
            <person name="Ma J."/>
        </authorList>
    </citation>
    <scope>NUCLEOTIDE SEQUENCE [LARGE SCALE GENOMIC DNA]</scope>
    <source>
        <strain evidence="7">CCM 8933</strain>
    </source>
</reference>
<feature type="compositionally biased region" description="Low complexity" evidence="3">
    <location>
        <begin position="2106"/>
        <end position="2168"/>
    </location>
</feature>
<sequence length="2646" mass="268831">MNCLHRRVFNGDPKVHYKMFKSGRVWVFTAMATVAFVGGTPVLVRAAQPESTKVTTTQVTTPTSSTAAYQTKVAAIDQHAVAQSNQQNDSSSTTPQSGGYTNQNEAVKNSSQSTAPTSEKSKAIISVARPDNVKTRMAAPASAPKTGQVTQPIPAKKSQAITKATSMTTATDATIRQANTAASYAQAASSYAQVVQTPAMQAALKAANSAYQEAQTQAKFTQHYESLANMYAQVIRDQSSAATTLQANYDSAVKQVDAAVKANALATAQTERAAAVARQEAIKGLSQQANSYYQQNSQAVGQAQSAAQAASAAADRTYSDTQYDGPSHQVQTNYEQASSAAQVAAQAAQQVADTFDKLTNKLSVVNQAVTTQDYEAESAAFKLIENQVRQIATHLANAQNADSQAEHEFSLAHKTVIDDLKANAKAAQQATAQAARQAQQLAKQAQTYNGNQAKQYAGQVQSAANVINNQSVLLDSISTGIDETSDLQSIIAFTNQAMDTADAAAEQLKLANKAAQMAANFNTEVENARQDHDGAEITLSQSQTIGIDDPVKLTTNLNLGTGYINWGKTTYTWYQTTDKKTWKQVLQTNTGQASFSFPNAGPYYIQVVVSGNKVGILTNPNYLAASNVISLNVADGTGNYATQAQQAAQLANEYATQMSHTFSSASSAWTAAHSAATDVDFNSVSAAATADQDYQLLQQLATQAATANSNAQSAMHSAQVAEQNGQYAEARSAAQAATSYANTVSSATAAAKTAQNQFTQDLDVTLNAVVDAQNAAAHYLSLEYADTLQQLCQSVIDQAKPVKELVAAAQRAYDVSGSDHDGTEANLKVAVEAGNNIQGLVLSADEMINTMGYYIDRNDYQELKEKIAYFKTILTALNDRNKVVTNAANDVLQTIVTNQGKHYAALTEAASEQADSTSSTIKTIATQTNSLANKYANNTTLGNAYIAETREKVNTIYQLTTLVGNKKTAAAQALEDAIAAVSQGNFAAGSSYVAVASQATAAATAAAQAAASAAVENQQLLTKAQAYSADTKSFKYTGDRGNANVLLGMTLTNGMTTQPTKYTATRSGNTIHLSAASHLGIGSINGLTKSSGWWVLIDGTWQQVEKVNSKIFKATDDSRNGFDFSSLLMMNNSSGSTLEVHLADDYIGTLIFQWRAGYTGLGNLGLSLTTYTASDLAEVDVYDRDISATDLAIAGDDYIVSAPIQSKASKDGIVATSQYTVTTNPGNATGEVTWKTSDSNVAKVDGSGWVVAFATGTVDLIATITNSDGSQYTAVKHLTIGNGLQEQTISAGSQLQWSPDGAYTAENKQVSYQWYRTKDVLKDGNAIAGANQMTYIKDNVTVADGDYYYYVKITSNSSGKQTAIKLGPVKLIVQTAVTDLANVAVQQAQAATKEANDYDRVTQSYGEVASHNQAQNVETKGYVDRIGDENKKTTYNAQQAQAELDKAQQNAQAALAAELKGDNAGAKKYLAAAQAAAHNASDWRNKNADLAEAANDNAKSALAVVPTKPVTPSIPGTNTEKPDGNGDTNQSTGEGQKPDTNGGNGSGQSTGTGGQGTNAGDTNSSGGSTEVPGGTTTGNNGSNTNKPDGGTNPETPGSTGDGSHSTETPGGTTTGNNGSDTNKPDGGTSPETPGNTSDGNHSTETPGGTTTGNNGGNTNKPDGGTNPETPGNTGGGDHSTETPGGTTTGNNGSDTNKPDGGINPETPGNTGDGNHSTETPGGTTTGNNSGDTHNPDGNSNSEKPSGNGDHATGTPGSTTTGNNGSDTNKPNGGTNTESPNNNGNSTGTSGGTTTGNNTGNTNNSGNGTTPGSTGDGNQSTSNPDGGANPENPSGNDHSTGTPGGTTTGNNGGNTNKPDGGTSPETPGGTTAGNNGSDTDKPNGGTNSGTANGNGNSDHATEKPGGAATGNNGGDTNNPDGGSNPETPGNTSDGNHSTETPGSTTTGNNGSDTNKPNGGSNPEIPGNTSDGNHSTETPGGTTTGNNGSDTNKPDGGTNVETPNGNGDNSHSTGNSGGATTGNNAGNANNSGDGTKPGSTGNNGGDHSTGTPGGNTNNSSGTPGGVTTGNNGSDTNNPNGGTNPEAPNGNNGSSTGTPGGTATGNNGGDTDNPNSGTDPEHPSGNGDSDHSTGTTTGNNGSGNNNSNGGTTPETPGNTGNGDHATETPGGTITGNNGGNTNTSDGGTNSGSSSGDGHSAGNNGGNTNKPGSSTNPGNSSGNGEGTNKPNGGTNSEKPGSTGNNGHSTNTSGGTPSGNNGSDTNNPDGSVKPEVPGSNGDSNHSTGIPGGTTSGNNGNDSNKPNGGDSQSSGNTSGTTTGKPDTNTNHPDGNTNSGTSQGNGDTHTTGSVAPGDGDQHHNGGDTSTGNPGTTGTVEKPGKPNGSASENHGATTNPSKPVAPGQTVDINGGNHHPGSTTSKPDINNGANANLAGSGQENTSQTSNSHNGSQTGHGTTSEINSSHHQLSPDATASVMSQAEPDVIDQGSAVTNKPTLTTTQSNLATVTGLIDGKLLTDSSHTGITGTLSLPVTGKPDAATLVTVANGSLNRSQSDVRPVDLTSEVTEADAGMTKATTTQSDTLAKTDKAARHTIKGKLTPATTVQASAADHLKAAATSKATDAKTNIWFLLMSLVGAGFIYGWFRKRRQHD</sequence>